<name>V9F497_PHYNI</name>
<evidence type="ECO:0000313" key="2">
    <source>
        <dbReference type="EMBL" id="ETI45573.1"/>
    </source>
</evidence>
<dbReference type="Pfam" id="PF00155">
    <property type="entry name" value="Aminotran_1_2"/>
    <property type="match status" value="1"/>
</dbReference>
<protein>
    <recommendedName>
        <fullName evidence="1">Aminotransferase class I/classII large domain-containing protein</fullName>
    </recommendedName>
</protein>
<gene>
    <name evidence="2" type="ORF">F443_09878</name>
</gene>
<dbReference type="GO" id="GO:0030170">
    <property type="term" value="F:pyridoxal phosphate binding"/>
    <property type="evidence" value="ECO:0007669"/>
    <property type="project" value="InterPro"/>
</dbReference>
<dbReference type="Gene3D" id="3.90.1150.10">
    <property type="entry name" value="Aspartate Aminotransferase, domain 1"/>
    <property type="match status" value="1"/>
</dbReference>
<dbReference type="eggNOG" id="KOG0634">
    <property type="taxonomic scope" value="Eukaryota"/>
</dbReference>
<keyword evidence="3" id="KW-1185">Reference proteome</keyword>
<dbReference type="PANTHER" id="PTHR42858:SF1">
    <property type="entry name" value="LD15494P"/>
    <property type="match status" value="1"/>
</dbReference>
<dbReference type="Gene3D" id="3.40.640.10">
    <property type="entry name" value="Type I PLP-dependent aspartate aminotransferase-like (Major domain)"/>
    <property type="match status" value="1"/>
</dbReference>
<feature type="domain" description="Aminotransferase class I/classII large" evidence="1">
    <location>
        <begin position="60"/>
        <end position="432"/>
    </location>
</feature>
<dbReference type="GO" id="GO:0047536">
    <property type="term" value="F:2-aminoadipate transaminase activity"/>
    <property type="evidence" value="ECO:0007669"/>
    <property type="project" value="TreeGrafter"/>
</dbReference>
<dbReference type="CDD" id="cd00609">
    <property type="entry name" value="AAT_like"/>
    <property type="match status" value="1"/>
</dbReference>
<dbReference type="InterPro" id="IPR015421">
    <property type="entry name" value="PyrdxlP-dep_Trfase_major"/>
</dbReference>
<accession>V9F497</accession>
<sequence>MWYPHKMTALFRVPNARSALRLANARHAAELPRNLHTSPALTAVKSVQSSPYAQTHTSSNVINFGLGQPSASLLPLSMFREAAMGRLTPSQDPAMLQYGAAKGFIGFREEIAKLVTGADATETVDSETLMVTAGNSQAISHAAMAFSKTHKRVFVEEPTYFLAHDIFRELGLDLKGIRTGKDGLDLDVLEATLAAGDVPAFLYTIPFFHNPTGAVMSPDRCERLVALAQKYEFRIISDEPYNLLHLDGGALPSLASYDDSGLVVSLGSFSKILAPGLRLGWAQSNTKTIETLSTIGALRSGGGQNPVTAALVHTVLEQDRLLRHIDHLKSVFRVRKAAMCDALHKHCPDVTFTEPSGGYFVWLELPDGVHTEALLKEAVDRHGVAFTPGTRCSLGTIYGDGDGGVLANAAMTRCARLSFAFYDEDEIHLGIQRLQNALANLK</sequence>
<dbReference type="InterPro" id="IPR015424">
    <property type="entry name" value="PyrdxlP-dep_Trfase"/>
</dbReference>
<reference evidence="2 3" key="1">
    <citation type="submission" date="2013-11" db="EMBL/GenBank/DDBJ databases">
        <title>The Genome Sequence of Phytophthora parasitica P1569.</title>
        <authorList>
            <consortium name="The Broad Institute Genomics Platform"/>
            <person name="Russ C."/>
            <person name="Tyler B."/>
            <person name="Panabieres F."/>
            <person name="Shan W."/>
            <person name="Tripathy S."/>
            <person name="Grunwald N."/>
            <person name="Machado M."/>
            <person name="Johnson C.S."/>
            <person name="Arredondo F."/>
            <person name="Hong C."/>
            <person name="Coffey M."/>
            <person name="Young S.K."/>
            <person name="Zeng Q."/>
            <person name="Gargeya S."/>
            <person name="Fitzgerald M."/>
            <person name="Abouelleil A."/>
            <person name="Alvarado L."/>
            <person name="Chapman S.B."/>
            <person name="Gainer-Dewar J."/>
            <person name="Goldberg J."/>
            <person name="Griggs A."/>
            <person name="Gujja S."/>
            <person name="Hansen M."/>
            <person name="Howarth C."/>
            <person name="Imamovic A."/>
            <person name="Ireland A."/>
            <person name="Larimer J."/>
            <person name="McCowan C."/>
            <person name="Murphy C."/>
            <person name="Pearson M."/>
            <person name="Poon T.W."/>
            <person name="Priest M."/>
            <person name="Roberts A."/>
            <person name="Saif S."/>
            <person name="Shea T."/>
            <person name="Sykes S."/>
            <person name="Wortman J."/>
            <person name="Nusbaum C."/>
            <person name="Birren B."/>
        </authorList>
    </citation>
    <scope>NUCLEOTIDE SEQUENCE [LARGE SCALE GENOMIC DNA]</scope>
    <source>
        <strain evidence="2 3">P1569</strain>
    </source>
</reference>
<organism evidence="2 3">
    <name type="scientific">Phytophthora nicotianae P1569</name>
    <dbReference type="NCBI Taxonomy" id="1317065"/>
    <lineage>
        <taxon>Eukaryota</taxon>
        <taxon>Sar</taxon>
        <taxon>Stramenopiles</taxon>
        <taxon>Oomycota</taxon>
        <taxon>Peronosporomycetes</taxon>
        <taxon>Peronosporales</taxon>
        <taxon>Peronosporaceae</taxon>
        <taxon>Phytophthora</taxon>
    </lineage>
</organism>
<dbReference type="AlphaFoldDB" id="V9F497"/>
<dbReference type="EMBL" id="ANIZ01001693">
    <property type="protein sequence ID" value="ETI45573.1"/>
    <property type="molecule type" value="Genomic_DNA"/>
</dbReference>
<evidence type="ECO:0000259" key="1">
    <source>
        <dbReference type="Pfam" id="PF00155"/>
    </source>
</evidence>
<proteinExistence type="predicted"/>
<evidence type="ECO:0000313" key="3">
    <source>
        <dbReference type="Proteomes" id="UP000018721"/>
    </source>
</evidence>
<dbReference type="Proteomes" id="UP000018721">
    <property type="component" value="Unassembled WGS sequence"/>
</dbReference>
<dbReference type="SUPFAM" id="SSF53383">
    <property type="entry name" value="PLP-dependent transferases"/>
    <property type="match status" value="1"/>
</dbReference>
<dbReference type="PANTHER" id="PTHR42858">
    <property type="entry name" value="AMINOTRANSFERASE"/>
    <property type="match status" value="1"/>
</dbReference>
<dbReference type="InterPro" id="IPR015422">
    <property type="entry name" value="PyrdxlP-dep_Trfase_small"/>
</dbReference>
<dbReference type="InterPro" id="IPR004839">
    <property type="entry name" value="Aminotransferase_I/II_large"/>
</dbReference>
<dbReference type="OrthoDB" id="691673at2759"/>
<comment type="caution">
    <text evidence="2">The sequence shown here is derived from an EMBL/GenBank/DDBJ whole genome shotgun (WGS) entry which is preliminary data.</text>
</comment>